<dbReference type="InterPro" id="IPR013087">
    <property type="entry name" value="Znf_C2H2_type"/>
</dbReference>
<dbReference type="FunFam" id="3.30.160.60:FF:002169">
    <property type="entry name" value="Zgc:174573"/>
    <property type="match status" value="1"/>
</dbReference>
<dbReference type="PANTHER" id="PTHR24394">
    <property type="entry name" value="ZINC FINGER PROTEIN"/>
    <property type="match status" value="1"/>
</dbReference>
<evidence type="ECO:0000313" key="7">
    <source>
        <dbReference type="EnsemblMetazoa" id="PPA42631.1"/>
    </source>
</evidence>
<dbReference type="PROSITE" id="PS50157">
    <property type="entry name" value="ZINC_FINGER_C2H2_2"/>
    <property type="match status" value="2"/>
</dbReference>
<evidence type="ECO:0000256" key="6">
    <source>
        <dbReference type="ARBA" id="ARBA00023242"/>
    </source>
</evidence>
<dbReference type="Proteomes" id="UP000005239">
    <property type="component" value="Unassembled WGS sequence"/>
</dbReference>
<protein>
    <submittedName>
        <fullName evidence="7">Zinc finger protein</fullName>
    </submittedName>
</protein>
<dbReference type="GO" id="GO:0005634">
    <property type="term" value="C:nucleus"/>
    <property type="evidence" value="ECO:0007669"/>
    <property type="project" value="UniProtKB-SubCell"/>
</dbReference>
<evidence type="ECO:0000256" key="4">
    <source>
        <dbReference type="ARBA" id="ARBA00022771"/>
    </source>
</evidence>
<evidence type="ECO:0000256" key="3">
    <source>
        <dbReference type="ARBA" id="ARBA00022737"/>
    </source>
</evidence>
<dbReference type="SUPFAM" id="SSF57667">
    <property type="entry name" value="beta-beta-alpha zinc fingers"/>
    <property type="match status" value="1"/>
</dbReference>
<accession>A0A8R1V0B3</accession>
<evidence type="ECO:0000256" key="1">
    <source>
        <dbReference type="ARBA" id="ARBA00004123"/>
    </source>
</evidence>
<dbReference type="Pfam" id="PF00096">
    <property type="entry name" value="zf-C2H2"/>
    <property type="match status" value="2"/>
</dbReference>
<dbReference type="PROSITE" id="PS00028">
    <property type="entry name" value="ZINC_FINGER_C2H2_1"/>
    <property type="match status" value="1"/>
</dbReference>
<keyword evidence="3" id="KW-0677">Repeat</keyword>
<dbReference type="PANTHER" id="PTHR24394:SF44">
    <property type="entry name" value="ZINC FINGER PROTEIN 271-LIKE"/>
    <property type="match status" value="1"/>
</dbReference>
<keyword evidence="4" id="KW-0863">Zinc-finger</keyword>
<accession>A0A2A6BXV0</accession>
<keyword evidence="2" id="KW-0479">Metal-binding</keyword>
<dbReference type="EnsemblMetazoa" id="PPA42631.1">
    <property type="protein sequence ID" value="PPA42631.1"/>
    <property type="gene ID" value="WBGene00281000"/>
</dbReference>
<comment type="subcellular location">
    <subcellularLocation>
        <location evidence="1">Nucleus</location>
    </subcellularLocation>
</comment>
<keyword evidence="8" id="KW-1185">Reference proteome</keyword>
<keyword evidence="5" id="KW-0862">Zinc</keyword>
<evidence type="ECO:0000313" key="8">
    <source>
        <dbReference type="Proteomes" id="UP000005239"/>
    </source>
</evidence>
<dbReference type="InterPro" id="IPR036236">
    <property type="entry name" value="Znf_C2H2_sf"/>
</dbReference>
<gene>
    <name evidence="7" type="primary">WBGene00281000</name>
</gene>
<organism evidence="7 8">
    <name type="scientific">Pristionchus pacificus</name>
    <name type="common">Parasitic nematode worm</name>
    <dbReference type="NCBI Taxonomy" id="54126"/>
    <lineage>
        <taxon>Eukaryota</taxon>
        <taxon>Metazoa</taxon>
        <taxon>Ecdysozoa</taxon>
        <taxon>Nematoda</taxon>
        <taxon>Chromadorea</taxon>
        <taxon>Rhabditida</taxon>
        <taxon>Rhabditina</taxon>
        <taxon>Diplogasteromorpha</taxon>
        <taxon>Diplogasteroidea</taxon>
        <taxon>Neodiplogasteridae</taxon>
        <taxon>Pristionchus</taxon>
    </lineage>
</organism>
<dbReference type="AlphaFoldDB" id="A0A2A6BXV0"/>
<keyword evidence="6" id="KW-0539">Nucleus</keyword>
<evidence type="ECO:0000256" key="5">
    <source>
        <dbReference type="ARBA" id="ARBA00022833"/>
    </source>
</evidence>
<name>A0A2A6BXV0_PRIPA</name>
<proteinExistence type="predicted"/>
<reference evidence="8" key="1">
    <citation type="journal article" date="2008" name="Nat. Genet.">
        <title>The Pristionchus pacificus genome provides a unique perspective on nematode lifestyle and parasitism.</title>
        <authorList>
            <person name="Dieterich C."/>
            <person name="Clifton S.W."/>
            <person name="Schuster L.N."/>
            <person name="Chinwalla A."/>
            <person name="Delehaunty K."/>
            <person name="Dinkelacker I."/>
            <person name="Fulton L."/>
            <person name="Fulton R."/>
            <person name="Godfrey J."/>
            <person name="Minx P."/>
            <person name="Mitreva M."/>
            <person name="Roeseler W."/>
            <person name="Tian H."/>
            <person name="Witte H."/>
            <person name="Yang S.P."/>
            <person name="Wilson R.K."/>
            <person name="Sommer R.J."/>
        </authorList>
    </citation>
    <scope>NUCLEOTIDE SEQUENCE [LARGE SCALE GENOMIC DNA]</scope>
    <source>
        <strain evidence="8">PS312</strain>
    </source>
</reference>
<dbReference type="GO" id="GO:0008270">
    <property type="term" value="F:zinc ion binding"/>
    <property type="evidence" value="ECO:0007669"/>
    <property type="project" value="UniProtKB-KW"/>
</dbReference>
<evidence type="ECO:0000256" key="2">
    <source>
        <dbReference type="ARBA" id="ARBA00022723"/>
    </source>
</evidence>
<sequence>MLGSRIITEEAHSHQAIEYSCNECGEEFEIFRDLAKHKRAAQCREEESDLEENSKGFEDEGEKPFACDQCDMRFPRRFNLLRHYRKHTGSSTFT</sequence>
<dbReference type="SMART" id="SM00355">
    <property type="entry name" value="ZnF_C2H2"/>
    <property type="match status" value="2"/>
</dbReference>
<reference evidence="7" key="2">
    <citation type="submission" date="2022-06" db="UniProtKB">
        <authorList>
            <consortium name="EnsemblMetazoa"/>
        </authorList>
    </citation>
    <scope>IDENTIFICATION</scope>
    <source>
        <strain evidence="7">PS312</strain>
    </source>
</reference>
<dbReference type="OrthoDB" id="3437960at2759"/>
<dbReference type="Gene3D" id="3.30.160.60">
    <property type="entry name" value="Classic Zinc Finger"/>
    <property type="match status" value="1"/>
</dbReference>